<gene>
    <name evidence="1" type="ORF">TWF703_005281</name>
</gene>
<organism evidence="1 2">
    <name type="scientific">Orbilia oligospora</name>
    <name type="common">Nematode-trapping fungus</name>
    <name type="synonym">Arthrobotrys oligospora</name>
    <dbReference type="NCBI Taxonomy" id="2813651"/>
    <lineage>
        <taxon>Eukaryota</taxon>
        <taxon>Fungi</taxon>
        <taxon>Dikarya</taxon>
        <taxon>Ascomycota</taxon>
        <taxon>Pezizomycotina</taxon>
        <taxon>Orbiliomycetes</taxon>
        <taxon>Orbiliales</taxon>
        <taxon>Orbiliaceae</taxon>
        <taxon>Orbilia</taxon>
    </lineage>
</organism>
<reference evidence="1 2" key="1">
    <citation type="submission" date="2019-06" db="EMBL/GenBank/DDBJ databases">
        <authorList>
            <person name="Palmer J.M."/>
        </authorList>
    </citation>
    <scope>NUCLEOTIDE SEQUENCE [LARGE SCALE GENOMIC DNA]</scope>
    <source>
        <strain evidence="1 2">TWF703</strain>
    </source>
</reference>
<dbReference type="Proteomes" id="UP000480548">
    <property type="component" value="Unassembled WGS sequence"/>
</dbReference>
<dbReference type="EMBL" id="WIQZ01000027">
    <property type="protein sequence ID" value="KAF3136961.1"/>
    <property type="molecule type" value="Genomic_DNA"/>
</dbReference>
<evidence type="ECO:0000313" key="1">
    <source>
        <dbReference type="EMBL" id="KAF3136961.1"/>
    </source>
</evidence>
<accession>A0A7C8NTF5</accession>
<dbReference type="AlphaFoldDB" id="A0A7C8NTF5"/>
<proteinExistence type="predicted"/>
<comment type="caution">
    <text evidence="1">The sequence shown here is derived from an EMBL/GenBank/DDBJ whole genome shotgun (WGS) entry which is preliminary data.</text>
</comment>
<name>A0A7C8NTF5_ORBOL</name>
<sequence length="112" mass="12535">MASQQEASGVLPSQEQDEDKKLLLKVMRYDATLQESEGVFVHEVGTRKLLKTSTLKDIRNAMLRYDGVKHLKNAKFCFKDGSTCLDDTNLGTYLTVKTTIPRLPPIIAINGH</sequence>
<evidence type="ECO:0000313" key="2">
    <source>
        <dbReference type="Proteomes" id="UP000480548"/>
    </source>
</evidence>
<protein>
    <submittedName>
        <fullName evidence="1">Uncharacterized protein</fullName>
    </submittedName>
</protein>